<dbReference type="InterPro" id="IPR036663">
    <property type="entry name" value="Fumarylacetoacetase_C_sf"/>
</dbReference>
<dbReference type="GO" id="GO:0016853">
    <property type="term" value="F:isomerase activity"/>
    <property type="evidence" value="ECO:0007669"/>
    <property type="project" value="UniProtKB-ARBA"/>
</dbReference>
<comment type="caution">
    <text evidence="5">The sequence shown here is derived from an EMBL/GenBank/DDBJ whole genome shotgun (WGS) entry which is preliminary data.</text>
</comment>
<organism evidence="5">
    <name type="scientific">Thermosulfurimonas dismutans</name>
    <dbReference type="NCBI Taxonomy" id="999894"/>
    <lineage>
        <taxon>Bacteria</taxon>
        <taxon>Pseudomonadati</taxon>
        <taxon>Thermodesulfobacteriota</taxon>
        <taxon>Thermodesulfobacteria</taxon>
        <taxon>Thermodesulfobacteriales</taxon>
        <taxon>Thermodesulfobacteriaceae</taxon>
        <taxon>Thermosulfurimonas</taxon>
    </lineage>
</organism>
<dbReference type="GO" id="GO:0046872">
    <property type="term" value="F:metal ion binding"/>
    <property type="evidence" value="ECO:0007669"/>
    <property type="project" value="UniProtKB-KW"/>
</dbReference>
<dbReference type="AlphaFoldDB" id="A0A7C3CKL5"/>
<accession>A0A7C3CKL5</accession>
<evidence type="ECO:0000259" key="4">
    <source>
        <dbReference type="Pfam" id="PF10370"/>
    </source>
</evidence>
<reference evidence="5" key="1">
    <citation type="journal article" date="2020" name="mSystems">
        <title>Genome- and Community-Level Interaction Insights into Carbon Utilization and Element Cycling Functions of Hydrothermarchaeota in Hydrothermal Sediment.</title>
        <authorList>
            <person name="Zhou Z."/>
            <person name="Liu Y."/>
            <person name="Xu W."/>
            <person name="Pan J."/>
            <person name="Luo Z.H."/>
            <person name="Li M."/>
        </authorList>
    </citation>
    <scope>NUCLEOTIDE SEQUENCE [LARGE SCALE GENOMIC DNA]</scope>
    <source>
        <strain evidence="5">HyVt-483</strain>
    </source>
</reference>
<proteinExistence type="inferred from homology"/>
<keyword evidence="5" id="KW-0378">Hydrolase</keyword>
<dbReference type="InterPro" id="IPR011234">
    <property type="entry name" value="Fumarylacetoacetase-like_C"/>
</dbReference>
<feature type="domain" description="Rv2993c-like N-terminal" evidence="4">
    <location>
        <begin position="1"/>
        <end position="49"/>
    </location>
</feature>
<name>A0A7C3CKL5_9BACT</name>
<dbReference type="GO" id="GO:0019752">
    <property type="term" value="P:carboxylic acid metabolic process"/>
    <property type="evidence" value="ECO:0007669"/>
    <property type="project" value="UniProtKB-ARBA"/>
</dbReference>
<evidence type="ECO:0000313" key="5">
    <source>
        <dbReference type="EMBL" id="HFC97152.1"/>
    </source>
</evidence>
<feature type="domain" description="Fumarylacetoacetase-like C-terminal" evidence="3">
    <location>
        <begin position="54"/>
        <end position="248"/>
    </location>
</feature>
<comment type="similarity">
    <text evidence="1">Belongs to the FAH family.</text>
</comment>
<dbReference type="InterPro" id="IPR018833">
    <property type="entry name" value="Rv2993c-like_N"/>
</dbReference>
<dbReference type="Gene3D" id="3.90.850.10">
    <property type="entry name" value="Fumarylacetoacetase-like, C-terminal domain"/>
    <property type="match status" value="1"/>
</dbReference>
<dbReference type="Pfam" id="PF10370">
    <property type="entry name" value="Rv2993c-like_N"/>
    <property type="match status" value="1"/>
</dbReference>
<dbReference type="SUPFAM" id="SSF56529">
    <property type="entry name" value="FAH"/>
    <property type="match status" value="1"/>
</dbReference>
<protein>
    <submittedName>
        <fullName evidence="5">FAA hydrolase family protein</fullName>
    </submittedName>
</protein>
<keyword evidence="2" id="KW-0479">Metal-binding</keyword>
<dbReference type="PANTHER" id="PTHR11820:SF7">
    <property type="entry name" value="ACYLPYRUVASE FAHD1, MITOCHONDRIAL"/>
    <property type="match status" value="1"/>
</dbReference>
<dbReference type="PANTHER" id="PTHR11820">
    <property type="entry name" value="ACYLPYRUVASE"/>
    <property type="match status" value="1"/>
</dbReference>
<evidence type="ECO:0000256" key="2">
    <source>
        <dbReference type="ARBA" id="ARBA00022723"/>
    </source>
</evidence>
<dbReference type="EMBL" id="DRMH01000016">
    <property type="protein sequence ID" value="HFC97152.1"/>
    <property type="molecule type" value="Genomic_DNA"/>
</dbReference>
<dbReference type="Pfam" id="PF01557">
    <property type="entry name" value="FAA_hydrolase"/>
    <property type="match status" value="1"/>
</dbReference>
<dbReference type="GO" id="GO:0018773">
    <property type="term" value="F:acetylpyruvate hydrolase activity"/>
    <property type="evidence" value="ECO:0007669"/>
    <property type="project" value="TreeGrafter"/>
</dbReference>
<evidence type="ECO:0000256" key="1">
    <source>
        <dbReference type="ARBA" id="ARBA00010211"/>
    </source>
</evidence>
<dbReference type="FunFam" id="3.90.850.10:FF:000002">
    <property type="entry name" value="2-hydroxyhepta-2,4-diene-1,7-dioate isomerase"/>
    <property type="match status" value="1"/>
</dbReference>
<evidence type="ECO:0000259" key="3">
    <source>
        <dbReference type="Pfam" id="PF01557"/>
    </source>
</evidence>
<dbReference type="Proteomes" id="UP000886043">
    <property type="component" value="Unassembled WGS sequence"/>
</dbReference>
<gene>
    <name evidence="5" type="ORF">ENJ40_01670</name>
</gene>
<sequence>MKIVRYRWRKQEGWGRLEGDRIFSLPGVPGTSELPREGLPLTEVVLLPPTTPTKIVAVGLNYRDHAEELGMDLPEEPLLFLKPPSAVIGPEDRILLPSGVGRVDYEAELAVVIGRRAKNIPPHEVPRYLLGYTCFNDVTARDLQKKDGQWTRAKGFDTFAPVGPWIETDLDPSDLRIRAYLNGQVVQDSSTRNLVFPVFELVSFISRIMTLNPGDIIATGTPPGVGPLAPGDVIEIEVEGVGRLVNFVKGD</sequence>